<evidence type="ECO:0000256" key="7">
    <source>
        <dbReference type="ARBA" id="ARBA00022982"/>
    </source>
</evidence>
<evidence type="ECO:0000256" key="3">
    <source>
        <dbReference type="ARBA" id="ARBA00022630"/>
    </source>
</evidence>
<evidence type="ECO:0000256" key="4">
    <source>
        <dbReference type="ARBA" id="ARBA00022643"/>
    </source>
</evidence>
<reference evidence="11" key="2">
    <citation type="submission" date="2021-04" db="EMBL/GenBank/DDBJ databases">
        <authorList>
            <person name="Zhang T."/>
            <person name="Zhang Y."/>
            <person name="Lu D."/>
            <person name="Zuo D."/>
            <person name="Du Z."/>
        </authorList>
    </citation>
    <scope>NUCLEOTIDE SEQUENCE</scope>
    <source>
        <strain evidence="11">JR1</strain>
    </source>
</reference>
<feature type="transmembrane region" description="Helical" evidence="10">
    <location>
        <begin position="125"/>
        <end position="142"/>
    </location>
</feature>
<proteinExistence type="inferred from homology"/>
<evidence type="ECO:0000256" key="9">
    <source>
        <dbReference type="ARBA" id="ARBA00023136"/>
    </source>
</evidence>
<protein>
    <recommendedName>
        <fullName evidence="10">Ion-translocating oxidoreductase complex subunit D</fullName>
        <ecNumber evidence="10">7.-.-.-</ecNumber>
    </recommendedName>
    <alternativeName>
        <fullName evidence="10">Rnf electron transport complex subunit D</fullName>
    </alternativeName>
</protein>
<dbReference type="NCBIfam" id="TIGR01946">
    <property type="entry name" value="rnfD"/>
    <property type="match status" value="1"/>
</dbReference>
<evidence type="ECO:0000256" key="1">
    <source>
        <dbReference type="ARBA" id="ARBA00022448"/>
    </source>
</evidence>
<feature type="transmembrane region" description="Helical" evidence="10">
    <location>
        <begin position="278"/>
        <end position="296"/>
    </location>
</feature>
<dbReference type="PANTHER" id="PTHR30578:SF0">
    <property type="entry name" value="ION-TRANSLOCATING OXIDOREDUCTASE COMPLEX SUBUNIT D"/>
    <property type="match status" value="1"/>
</dbReference>
<keyword evidence="5 10" id="KW-0812">Transmembrane</keyword>
<comment type="caution">
    <text evidence="11">The sequence shown here is derived from an EMBL/GenBank/DDBJ whole genome shotgun (WGS) entry which is preliminary data.</text>
</comment>
<dbReference type="Pfam" id="PF03116">
    <property type="entry name" value="NQR2_RnfD_RnfE"/>
    <property type="match status" value="1"/>
</dbReference>
<dbReference type="GO" id="GO:0022900">
    <property type="term" value="P:electron transport chain"/>
    <property type="evidence" value="ECO:0007669"/>
    <property type="project" value="UniProtKB-UniRule"/>
</dbReference>
<comment type="function">
    <text evidence="10">Part of a membrane-bound complex that couples electron transfer with translocation of ions across the membrane.</text>
</comment>
<dbReference type="RefSeq" id="WP_212193124.1">
    <property type="nucleotide sequence ID" value="NZ_JAGTAR010000049.1"/>
</dbReference>
<dbReference type="InterPro" id="IPR004338">
    <property type="entry name" value="NqrB/RnfD"/>
</dbReference>
<evidence type="ECO:0000313" key="11">
    <source>
        <dbReference type="EMBL" id="MBR8538100.1"/>
    </source>
</evidence>
<organism evidence="11 12">
    <name type="scientific">Carboxylicivirga sediminis</name>
    <dbReference type="NCBI Taxonomy" id="2006564"/>
    <lineage>
        <taxon>Bacteria</taxon>
        <taxon>Pseudomonadati</taxon>
        <taxon>Bacteroidota</taxon>
        <taxon>Bacteroidia</taxon>
        <taxon>Marinilabiliales</taxon>
        <taxon>Marinilabiliaceae</taxon>
        <taxon>Carboxylicivirga</taxon>
    </lineage>
</organism>
<feature type="transmembrane region" description="Helical" evidence="10">
    <location>
        <begin position="21"/>
        <end position="38"/>
    </location>
</feature>
<feature type="transmembrane region" description="Helical" evidence="10">
    <location>
        <begin position="220"/>
        <end position="240"/>
    </location>
</feature>
<keyword evidence="12" id="KW-1185">Reference proteome</keyword>
<evidence type="ECO:0000256" key="6">
    <source>
        <dbReference type="ARBA" id="ARBA00022967"/>
    </source>
</evidence>
<name>A0A941FCB9_9BACT</name>
<sequence>MNRLTVSPSPHVHSGDSVKKNMYGVIIALVPALAASLYYFGLGAAIVTITAVVSCVFFEWAIQKYLLKNDSTIMDGSAALTGLLLAFNMPSNLPIWIIIIGSLVAIGIGKMSFGGLGNNPFNPALVGRVFLLISFPVQMTLWPKPIVSQAHYLDAETGATPLSVMKEGLANGETVSTMMSKIPSYTELFFGNSGGSAGEIAAAALLIGLIFMLIRKIITWHIPVAIIGSIAVFTGILHLVNPEVYAGPLFHLLTGGVMLGAIFMATDYVSSPMANKGMIIYGIGIGVITVVIRVFGAYPEGVSFAILIMNGFVPLIDKYVKPKRFGEVVKTAKA</sequence>
<evidence type="ECO:0000256" key="5">
    <source>
        <dbReference type="ARBA" id="ARBA00022692"/>
    </source>
</evidence>
<dbReference type="GO" id="GO:0005886">
    <property type="term" value="C:plasma membrane"/>
    <property type="evidence" value="ECO:0007669"/>
    <property type="project" value="UniProtKB-SubCell"/>
</dbReference>
<evidence type="ECO:0000256" key="8">
    <source>
        <dbReference type="ARBA" id="ARBA00022989"/>
    </source>
</evidence>
<keyword evidence="4 10" id="KW-0288">FMN</keyword>
<evidence type="ECO:0000256" key="10">
    <source>
        <dbReference type="HAMAP-Rule" id="MF_00462"/>
    </source>
</evidence>
<keyword evidence="8 10" id="KW-1133">Transmembrane helix</keyword>
<dbReference type="EMBL" id="JAGTAR010000049">
    <property type="protein sequence ID" value="MBR8538100.1"/>
    <property type="molecule type" value="Genomic_DNA"/>
</dbReference>
<feature type="transmembrane region" description="Helical" evidence="10">
    <location>
        <begin position="246"/>
        <end position="266"/>
    </location>
</feature>
<comment type="subunit">
    <text evidence="10">The complex is composed of six subunits: RnfA, RnfB, RnfC, RnfD, RnfE and RnfG.</text>
</comment>
<accession>A0A941FCB9</accession>
<gene>
    <name evidence="10" type="primary">rnfD</name>
    <name evidence="11" type="ORF">KDU71_21195</name>
</gene>
<dbReference type="GO" id="GO:0055085">
    <property type="term" value="P:transmembrane transport"/>
    <property type="evidence" value="ECO:0007669"/>
    <property type="project" value="InterPro"/>
</dbReference>
<dbReference type="EC" id="7.-.-.-" evidence="10"/>
<feature type="transmembrane region" description="Helical" evidence="10">
    <location>
        <begin position="44"/>
        <end position="61"/>
    </location>
</feature>
<comment type="cofactor">
    <cofactor evidence="10">
        <name>FMN</name>
        <dbReference type="ChEBI" id="CHEBI:58210"/>
    </cofactor>
</comment>
<dbReference type="AlphaFoldDB" id="A0A941FCB9"/>
<reference evidence="11" key="1">
    <citation type="journal article" date="2018" name="Int. J. Syst. Evol. Microbiol.">
        <title>Carboxylicivirga sediminis sp. nov., isolated from coastal sediment.</title>
        <authorList>
            <person name="Wang F.Q."/>
            <person name="Ren L.H."/>
            <person name="Zou R.J."/>
            <person name="Sun Y.Z."/>
            <person name="Liu X.J."/>
            <person name="Jiang F."/>
            <person name="Liu L.J."/>
        </authorList>
    </citation>
    <scope>NUCLEOTIDE SEQUENCE</scope>
    <source>
        <strain evidence="11">JR1</strain>
    </source>
</reference>
<keyword evidence="6 10" id="KW-1278">Translocase</keyword>
<keyword evidence="2 10" id="KW-0597">Phosphoprotein</keyword>
<dbReference type="InterPro" id="IPR011303">
    <property type="entry name" value="RnfD_bac"/>
</dbReference>
<feature type="modified residue" description="FMN phosphoryl threonine" evidence="10">
    <location>
        <position position="160"/>
    </location>
</feature>
<feature type="transmembrane region" description="Helical" evidence="10">
    <location>
        <begin position="188"/>
        <end position="213"/>
    </location>
</feature>
<dbReference type="PANTHER" id="PTHR30578">
    <property type="entry name" value="ELECTRON TRANSPORT COMPLEX PROTEIN RNFD"/>
    <property type="match status" value="1"/>
</dbReference>
<evidence type="ECO:0000256" key="2">
    <source>
        <dbReference type="ARBA" id="ARBA00022553"/>
    </source>
</evidence>
<evidence type="ECO:0000313" key="12">
    <source>
        <dbReference type="Proteomes" id="UP000679220"/>
    </source>
</evidence>
<feature type="transmembrane region" description="Helical" evidence="10">
    <location>
        <begin position="95"/>
        <end position="113"/>
    </location>
</feature>
<keyword evidence="9 10" id="KW-0472">Membrane</keyword>
<keyword evidence="1 10" id="KW-0813">Transport</keyword>
<keyword evidence="3 10" id="KW-0285">Flavoprotein</keyword>
<comment type="similarity">
    <text evidence="10">Belongs to the NqrB/RnfD family.</text>
</comment>
<keyword evidence="7 10" id="KW-0249">Electron transport</keyword>
<dbReference type="Proteomes" id="UP000679220">
    <property type="component" value="Unassembled WGS sequence"/>
</dbReference>
<dbReference type="HAMAP" id="MF_00462">
    <property type="entry name" value="RsxD_RnfD"/>
    <property type="match status" value="1"/>
</dbReference>
<keyword evidence="10" id="KW-1003">Cell membrane</keyword>
<comment type="subcellular location">
    <subcellularLocation>
        <location evidence="10">Cell membrane</location>
        <topology evidence="10">Multi-pass membrane protein</topology>
    </subcellularLocation>
</comment>